<protein>
    <submittedName>
        <fullName evidence="1">WbqC family protein</fullName>
    </submittedName>
</protein>
<proteinExistence type="predicted"/>
<name>A0ABY4GA10_9BACT</name>
<dbReference type="EMBL" id="CP095061">
    <property type="protein sequence ID" value="UOQ67738.1"/>
    <property type="molecule type" value="Genomic_DNA"/>
</dbReference>
<keyword evidence="2" id="KW-1185">Reference proteome</keyword>
<dbReference type="Pfam" id="PF08889">
    <property type="entry name" value="WbqC"/>
    <property type="match status" value="1"/>
</dbReference>
<dbReference type="InterPro" id="IPR014985">
    <property type="entry name" value="WbqC"/>
</dbReference>
<sequence>MRIAIMQPYIFPYLGYFQLIAAVDKFVLFDSVHYINKGWINRNRLLVNNQAVYFTVPLRKASQNRLIKDLEISYAIKWQIKLLRTIEVSYTKAPYFKRVFPMVYKVLTSNETHISGLVYSGLLHVLEYLGIHTKIISTSAKYGNEHLRAQNTIIDICLQEQASEYVNLVGGASLYQAALFEQYGVRLLFLEPGLPVYQQFSSDHVPGLSILDVLMHNSPEQISQMLLQYRLI</sequence>
<dbReference type="Proteomes" id="UP000830401">
    <property type="component" value="Chromosome"/>
</dbReference>
<evidence type="ECO:0000313" key="1">
    <source>
        <dbReference type="EMBL" id="UOQ67738.1"/>
    </source>
</evidence>
<organism evidence="1 2">
    <name type="scientific">Hymenobacter volaticus</name>
    <dbReference type="NCBI Taxonomy" id="2932254"/>
    <lineage>
        <taxon>Bacteria</taxon>
        <taxon>Pseudomonadati</taxon>
        <taxon>Bacteroidota</taxon>
        <taxon>Cytophagia</taxon>
        <taxon>Cytophagales</taxon>
        <taxon>Hymenobacteraceae</taxon>
        <taxon>Hymenobacter</taxon>
    </lineage>
</organism>
<accession>A0ABY4GA10</accession>
<reference evidence="1" key="1">
    <citation type="submission" date="2022-04" db="EMBL/GenBank/DDBJ databases">
        <title>Hymenobacter sp. isolated from the air.</title>
        <authorList>
            <person name="Won M."/>
            <person name="Lee C.-M."/>
            <person name="Woen H.-Y."/>
            <person name="Kwon S.-W."/>
        </authorList>
    </citation>
    <scope>NUCLEOTIDE SEQUENCE</scope>
    <source>
        <strain evidence="1">5420S-77</strain>
    </source>
</reference>
<evidence type="ECO:0000313" key="2">
    <source>
        <dbReference type="Proteomes" id="UP000830401"/>
    </source>
</evidence>
<dbReference type="RefSeq" id="WP_245123752.1">
    <property type="nucleotide sequence ID" value="NZ_CP095061.1"/>
</dbReference>
<gene>
    <name evidence="1" type="ORF">MUN86_07710</name>
</gene>